<dbReference type="Gene3D" id="1.10.260.40">
    <property type="entry name" value="lambda repressor-like DNA-binding domains"/>
    <property type="match status" value="1"/>
</dbReference>
<gene>
    <name evidence="2" type="ORF">LPTSP2_37410</name>
</gene>
<accession>A0A2P2DIJ0</accession>
<dbReference type="GO" id="GO:0003677">
    <property type="term" value="F:DNA binding"/>
    <property type="evidence" value="ECO:0007669"/>
    <property type="project" value="UniProtKB-KW"/>
</dbReference>
<dbReference type="PROSITE" id="PS50943">
    <property type="entry name" value="HTH_CROC1"/>
    <property type="match status" value="1"/>
</dbReference>
<keyword evidence="3" id="KW-1185">Reference proteome</keyword>
<dbReference type="AlphaFoldDB" id="A0A2P2DIJ0"/>
<name>A0A2P2DIJ0_9LEPT</name>
<comment type="caution">
    <text evidence="2">The sequence shown here is derived from an EMBL/GenBank/DDBJ whole genome shotgun (WGS) entry which is preliminary data.</text>
</comment>
<dbReference type="Proteomes" id="UP000245206">
    <property type="component" value="Unassembled WGS sequence"/>
</dbReference>
<dbReference type="OrthoDB" id="346162at2"/>
<dbReference type="CDD" id="cd00093">
    <property type="entry name" value="HTH_XRE"/>
    <property type="match status" value="1"/>
</dbReference>
<dbReference type="InterPro" id="IPR010982">
    <property type="entry name" value="Lambda_DNA-bd_dom_sf"/>
</dbReference>
<dbReference type="SMART" id="SM00530">
    <property type="entry name" value="HTH_XRE"/>
    <property type="match status" value="1"/>
</dbReference>
<dbReference type="EMBL" id="BFAZ01000012">
    <property type="protein sequence ID" value="GBF44438.1"/>
    <property type="molecule type" value="Genomic_DNA"/>
</dbReference>
<proteinExistence type="predicted"/>
<evidence type="ECO:0000313" key="2">
    <source>
        <dbReference type="EMBL" id="GBF44438.1"/>
    </source>
</evidence>
<reference evidence="3" key="1">
    <citation type="journal article" date="2019" name="Microbiol. Immunol.">
        <title>Molecular and phenotypic characterization of Leptospira johnsonii sp. nov., Leptospira ellinghausenii sp. nov. and Leptospira ryugenii sp. nov. isolated from soil and water in Japan.</title>
        <authorList>
            <person name="Masuzawa T."/>
            <person name="Saito M."/>
            <person name="Nakao R."/>
            <person name="Nikaido Y."/>
            <person name="Matsumoto M."/>
            <person name="Ogawa M."/>
            <person name="Yokoyama M."/>
            <person name="Hidaka Y."/>
            <person name="Tomita J."/>
            <person name="Sakakibara K."/>
            <person name="Suzuki K."/>
            <person name="Yasuda S."/>
            <person name="Sato H."/>
            <person name="Yamaguchi M."/>
            <person name="Yoshida S.I."/>
            <person name="Koizumi N."/>
            <person name="Kawamura Y."/>
        </authorList>
    </citation>
    <scope>NUCLEOTIDE SEQUENCE [LARGE SCALE GENOMIC DNA]</scope>
    <source>
        <strain evidence="3">E18</strain>
    </source>
</reference>
<dbReference type="InterPro" id="IPR001387">
    <property type="entry name" value="Cro/C1-type_HTH"/>
</dbReference>
<evidence type="ECO:0000259" key="1">
    <source>
        <dbReference type="PROSITE" id="PS50943"/>
    </source>
</evidence>
<protein>
    <submittedName>
        <fullName evidence="2">DNA-binding helix-turn-helix protein</fullName>
    </submittedName>
</protein>
<dbReference type="Pfam" id="PF01381">
    <property type="entry name" value="HTH_3"/>
    <property type="match status" value="1"/>
</dbReference>
<evidence type="ECO:0000313" key="3">
    <source>
        <dbReference type="Proteomes" id="UP000245206"/>
    </source>
</evidence>
<sequence>MRVELNEYLLKIGKKIKKIRAERALTQESFDDLGENSVPVRTLQEIEAGKSNFTIKTLFNISKKLKVKPKDLLDV</sequence>
<organism evidence="2 3">
    <name type="scientific">Leptospira ellinghausenii</name>
    <dbReference type="NCBI Taxonomy" id="1917822"/>
    <lineage>
        <taxon>Bacteria</taxon>
        <taxon>Pseudomonadati</taxon>
        <taxon>Spirochaetota</taxon>
        <taxon>Spirochaetia</taxon>
        <taxon>Leptospirales</taxon>
        <taxon>Leptospiraceae</taxon>
        <taxon>Leptospira</taxon>
    </lineage>
</organism>
<keyword evidence="2" id="KW-0238">DNA-binding</keyword>
<dbReference type="SUPFAM" id="SSF47413">
    <property type="entry name" value="lambda repressor-like DNA-binding domains"/>
    <property type="match status" value="1"/>
</dbReference>
<feature type="domain" description="HTH cro/C1-type" evidence="1">
    <location>
        <begin position="16"/>
        <end position="72"/>
    </location>
</feature>